<reference evidence="5 6" key="1">
    <citation type="submission" date="2024-04" db="EMBL/GenBank/DDBJ databases">
        <title>Novel species of the genus Ideonella isolated from streams.</title>
        <authorList>
            <person name="Lu H."/>
        </authorList>
    </citation>
    <scope>NUCLEOTIDE SEQUENCE [LARGE SCALE GENOMIC DNA]</scope>
    <source>
        <strain evidence="5 6">BYS139W</strain>
    </source>
</reference>
<comment type="caution">
    <text evidence="5">The sequence shown here is derived from an EMBL/GenBank/DDBJ whole genome shotgun (WGS) entry which is preliminary data.</text>
</comment>
<dbReference type="InterPro" id="IPR001647">
    <property type="entry name" value="HTH_TetR"/>
</dbReference>
<dbReference type="Pfam" id="PF00440">
    <property type="entry name" value="TetR_N"/>
    <property type="match status" value="1"/>
</dbReference>
<dbReference type="SUPFAM" id="SSF48498">
    <property type="entry name" value="Tetracyclin repressor-like, C-terminal domain"/>
    <property type="match status" value="1"/>
</dbReference>
<dbReference type="PANTHER" id="PTHR30328:SF54">
    <property type="entry name" value="HTH-TYPE TRANSCRIPTIONAL REPRESSOR SCO4008"/>
    <property type="match status" value="1"/>
</dbReference>
<keyword evidence="6" id="KW-1185">Reference proteome</keyword>
<evidence type="ECO:0000256" key="2">
    <source>
        <dbReference type="PROSITE-ProRule" id="PRU00335"/>
    </source>
</evidence>
<dbReference type="Pfam" id="PF17938">
    <property type="entry name" value="TetR_C_29"/>
    <property type="match status" value="1"/>
</dbReference>
<dbReference type="RefSeq" id="WP_341376912.1">
    <property type="nucleotide sequence ID" value="NZ_JBBUTF010000041.1"/>
</dbReference>
<accession>A0ABU9BGN9</accession>
<sequence>MPDAATEPTTTPPAPRTRDAERSRQAILAAARDAFTETGLGGTRIDDIAARAGVDKKLVYYYYKTKDALFLAALESVYADIRGQEAGLALDSLPPVDAITRLVEFTWQYHLDHPEFIALINSENLHKARHLAASGRIRELNSPVIEMLAGVLERGRAAGVFRGGVDPQQLYITIAGLSYFYLSNRHTLAVIFGRPTDSPKALTERISHIRDVVLGYLLR</sequence>
<feature type="DNA-binding region" description="H-T-H motif" evidence="2">
    <location>
        <begin position="44"/>
        <end position="63"/>
    </location>
</feature>
<evidence type="ECO:0000256" key="1">
    <source>
        <dbReference type="ARBA" id="ARBA00023125"/>
    </source>
</evidence>
<dbReference type="InterPro" id="IPR041474">
    <property type="entry name" value="NicS_C"/>
</dbReference>
<name>A0ABU9BGN9_9BURK</name>
<dbReference type="PRINTS" id="PR00455">
    <property type="entry name" value="HTHTETR"/>
</dbReference>
<dbReference type="Gene3D" id="1.10.357.10">
    <property type="entry name" value="Tetracycline Repressor, domain 2"/>
    <property type="match status" value="1"/>
</dbReference>
<evidence type="ECO:0000313" key="5">
    <source>
        <dbReference type="EMBL" id="MEK8029127.1"/>
    </source>
</evidence>
<dbReference type="PROSITE" id="PS50977">
    <property type="entry name" value="HTH_TETR_2"/>
    <property type="match status" value="1"/>
</dbReference>
<dbReference type="InterPro" id="IPR009057">
    <property type="entry name" value="Homeodomain-like_sf"/>
</dbReference>
<dbReference type="InterPro" id="IPR036271">
    <property type="entry name" value="Tet_transcr_reg_TetR-rel_C_sf"/>
</dbReference>
<keyword evidence="1 2" id="KW-0238">DNA-binding</keyword>
<dbReference type="Proteomes" id="UP001368500">
    <property type="component" value="Unassembled WGS sequence"/>
</dbReference>
<dbReference type="PANTHER" id="PTHR30328">
    <property type="entry name" value="TRANSCRIPTIONAL REPRESSOR"/>
    <property type="match status" value="1"/>
</dbReference>
<evidence type="ECO:0000259" key="4">
    <source>
        <dbReference type="PROSITE" id="PS50977"/>
    </source>
</evidence>
<feature type="domain" description="HTH tetR-type" evidence="4">
    <location>
        <begin position="21"/>
        <end position="81"/>
    </location>
</feature>
<dbReference type="InterPro" id="IPR050109">
    <property type="entry name" value="HTH-type_TetR-like_transc_reg"/>
</dbReference>
<evidence type="ECO:0000256" key="3">
    <source>
        <dbReference type="SAM" id="MobiDB-lite"/>
    </source>
</evidence>
<feature type="region of interest" description="Disordered" evidence="3">
    <location>
        <begin position="1"/>
        <end position="22"/>
    </location>
</feature>
<proteinExistence type="predicted"/>
<protein>
    <submittedName>
        <fullName evidence="5">TetR/AcrR family transcriptional regulator</fullName>
    </submittedName>
</protein>
<evidence type="ECO:0000313" key="6">
    <source>
        <dbReference type="Proteomes" id="UP001368500"/>
    </source>
</evidence>
<gene>
    <name evidence="5" type="ORF">AACH11_24485</name>
</gene>
<dbReference type="SUPFAM" id="SSF46689">
    <property type="entry name" value="Homeodomain-like"/>
    <property type="match status" value="1"/>
</dbReference>
<dbReference type="EMBL" id="JBBUTF010000041">
    <property type="protein sequence ID" value="MEK8029127.1"/>
    <property type="molecule type" value="Genomic_DNA"/>
</dbReference>
<organism evidence="5 6">
    <name type="scientific">Pseudaquabacterium rugosum</name>
    <dbReference type="NCBI Taxonomy" id="2984194"/>
    <lineage>
        <taxon>Bacteria</taxon>
        <taxon>Pseudomonadati</taxon>
        <taxon>Pseudomonadota</taxon>
        <taxon>Betaproteobacteria</taxon>
        <taxon>Burkholderiales</taxon>
        <taxon>Sphaerotilaceae</taxon>
        <taxon>Pseudaquabacterium</taxon>
    </lineage>
</organism>